<sequence length="584" mass="62909">MALHCWGGRLTVGGVAGAGDGEGGGGAACDDDATGCEDDDATGAAIRTRGVGTCDSRQLKSAKVRQRSRGKERRTSMCESFTLLAELSKEVLVVFGGAPAFTDLPDRGGVISLAEDSPVACRAWRTDLCWSQASFTHAGMSEARPRDLITFAAITPGLVLGHANGTGGDLALRARLGNRRGLFNDLHVVTGELINLRDLSLDLNHRRGGLVLALPVGALRRDLGLHLREGLAIDGMGPGDLRIDRLAFHTGRETHCLTNQSRGLQAAKIKEPTTYQLRKDAPREINILLLPGDASPGRGRKECVDFLTGGGAELHRRGGLFALRGRGLDSGGTRHGGDASRGLVRVGGVPLFADSGTIAANDVACQRSVVSALRTRAAITKRANAATTHDRAARPGERAQKRISLSLHLLRGLLQIAANLPFLHLLRWFEARELFFVFAEGFLQSHSERSKFAFDFAFERSHRAAKIFGASERGNVAGPGTAEDAYRRVGAIVEKPKTFACCQVHGFADFALRTEEAVLLDDQEGFIKGLTAKNHLNARRDRQKLALASIIRQDQWRYAHAKAANTYHAIVQLILCLKPLLARA</sequence>
<protein>
    <submittedName>
        <fullName evidence="1">Uncharacterized protein</fullName>
    </submittedName>
</protein>
<accession>A0A1Y2IUN6</accession>
<proteinExistence type="predicted"/>
<dbReference type="Proteomes" id="UP000193067">
    <property type="component" value="Unassembled WGS sequence"/>
</dbReference>
<evidence type="ECO:0000313" key="2">
    <source>
        <dbReference type="Proteomes" id="UP000193067"/>
    </source>
</evidence>
<dbReference type="EMBL" id="KZ084095">
    <property type="protein sequence ID" value="OSD04855.1"/>
    <property type="molecule type" value="Genomic_DNA"/>
</dbReference>
<reference evidence="1 2" key="1">
    <citation type="journal article" date="2015" name="Biotechnol. Biofuels">
        <title>Enhanced degradation of softwood versus hardwood by the white-rot fungus Pycnoporus coccineus.</title>
        <authorList>
            <person name="Couturier M."/>
            <person name="Navarro D."/>
            <person name="Chevret D."/>
            <person name="Henrissat B."/>
            <person name="Piumi F."/>
            <person name="Ruiz-Duenas F.J."/>
            <person name="Martinez A.T."/>
            <person name="Grigoriev I.V."/>
            <person name="Riley R."/>
            <person name="Lipzen A."/>
            <person name="Berrin J.G."/>
            <person name="Master E.R."/>
            <person name="Rosso M.N."/>
        </authorList>
    </citation>
    <scope>NUCLEOTIDE SEQUENCE [LARGE SCALE GENOMIC DNA]</scope>
    <source>
        <strain evidence="1 2">BRFM310</strain>
    </source>
</reference>
<name>A0A1Y2IUN6_TRAC3</name>
<organism evidence="1 2">
    <name type="scientific">Trametes coccinea (strain BRFM310)</name>
    <name type="common">Pycnoporus coccineus</name>
    <dbReference type="NCBI Taxonomy" id="1353009"/>
    <lineage>
        <taxon>Eukaryota</taxon>
        <taxon>Fungi</taxon>
        <taxon>Dikarya</taxon>
        <taxon>Basidiomycota</taxon>
        <taxon>Agaricomycotina</taxon>
        <taxon>Agaricomycetes</taxon>
        <taxon>Polyporales</taxon>
        <taxon>Polyporaceae</taxon>
        <taxon>Trametes</taxon>
    </lineage>
</organism>
<dbReference type="AlphaFoldDB" id="A0A1Y2IUN6"/>
<keyword evidence="2" id="KW-1185">Reference proteome</keyword>
<evidence type="ECO:0000313" key="1">
    <source>
        <dbReference type="EMBL" id="OSD04855.1"/>
    </source>
</evidence>
<gene>
    <name evidence="1" type="ORF">PYCCODRAFT_1423813</name>
</gene>